<evidence type="ECO:0000313" key="3">
    <source>
        <dbReference type="Proteomes" id="UP000467840"/>
    </source>
</evidence>
<keyword evidence="3" id="KW-1185">Reference proteome</keyword>
<name>A0A6A6K9F4_HEVBR</name>
<evidence type="ECO:0000256" key="1">
    <source>
        <dbReference type="SAM" id="MobiDB-lite"/>
    </source>
</evidence>
<evidence type="ECO:0000313" key="2">
    <source>
        <dbReference type="EMBL" id="KAF2284638.1"/>
    </source>
</evidence>
<comment type="caution">
    <text evidence="2">The sequence shown here is derived from an EMBL/GenBank/DDBJ whole genome shotgun (WGS) entry which is preliminary data.</text>
</comment>
<dbReference type="Proteomes" id="UP000467840">
    <property type="component" value="Chromosome 12"/>
</dbReference>
<feature type="region of interest" description="Disordered" evidence="1">
    <location>
        <begin position="1"/>
        <end position="149"/>
    </location>
</feature>
<protein>
    <submittedName>
        <fullName evidence="2">Uncharacterized protein</fullName>
    </submittedName>
</protein>
<proteinExistence type="predicted"/>
<organism evidence="2 3">
    <name type="scientific">Hevea brasiliensis</name>
    <name type="common">Para rubber tree</name>
    <name type="synonym">Siphonia brasiliensis</name>
    <dbReference type="NCBI Taxonomy" id="3981"/>
    <lineage>
        <taxon>Eukaryota</taxon>
        <taxon>Viridiplantae</taxon>
        <taxon>Streptophyta</taxon>
        <taxon>Embryophyta</taxon>
        <taxon>Tracheophyta</taxon>
        <taxon>Spermatophyta</taxon>
        <taxon>Magnoliopsida</taxon>
        <taxon>eudicotyledons</taxon>
        <taxon>Gunneridae</taxon>
        <taxon>Pentapetalae</taxon>
        <taxon>rosids</taxon>
        <taxon>fabids</taxon>
        <taxon>Malpighiales</taxon>
        <taxon>Euphorbiaceae</taxon>
        <taxon>Crotonoideae</taxon>
        <taxon>Micrandreae</taxon>
        <taxon>Hevea</taxon>
    </lineage>
</organism>
<feature type="compositionally biased region" description="Basic and acidic residues" evidence="1">
    <location>
        <begin position="74"/>
        <end position="89"/>
    </location>
</feature>
<sequence length="149" mass="16244">MKQFLIPMTLLERSTRLVPETDIPNADPSSDKPGKQKGKLISESAKQLKVDFEGSGATTTSRKKARKSKGASAQDERIVANKAMDDTSRPDNGSEGDGKESTDKLKIKTLRIGMNSKQTTPETASPSSDESREGGNEFCVTARPKEEHY</sequence>
<gene>
    <name evidence="2" type="ORF">GH714_028700</name>
</gene>
<feature type="compositionally biased region" description="Basic and acidic residues" evidence="1">
    <location>
        <begin position="96"/>
        <end position="106"/>
    </location>
</feature>
<reference evidence="2 3" key="1">
    <citation type="journal article" date="2020" name="Mol. Plant">
        <title>The Chromosome-Based Rubber Tree Genome Provides New Insights into Spurge Genome Evolution and Rubber Biosynthesis.</title>
        <authorList>
            <person name="Liu J."/>
            <person name="Shi C."/>
            <person name="Shi C.C."/>
            <person name="Li W."/>
            <person name="Zhang Q.J."/>
            <person name="Zhang Y."/>
            <person name="Li K."/>
            <person name="Lu H.F."/>
            <person name="Shi C."/>
            <person name="Zhu S.T."/>
            <person name="Xiao Z.Y."/>
            <person name="Nan H."/>
            <person name="Yue Y."/>
            <person name="Zhu X.G."/>
            <person name="Wu Y."/>
            <person name="Hong X.N."/>
            <person name="Fan G.Y."/>
            <person name="Tong Y."/>
            <person name="Zhang D."/>
            <person name="Mao C.L."/>
            <person name="Liu Y.L."/>
            <person name="Hao S.J."/>
            <person name="Liu W.Q."/>
            <person name="Lv M.Q."/>
            <person name="Zhang H.B."/>
            <person name="Liu Y."/>
            <person name="Hu-Tang G.R."/>
            <person name="Wang J.P."/>
            <person name="Wang J.H."/>
            <person name="Sun Y.H."/>
            <person name="Ni S.B."/>
            <person name="Chen W.B."/>
            <person name="Zhang X.C."/>
            <person name="Jiao Y.N."/>
            <person name="Eichler E.E."/>
            <person name="Li G.H."/>
            <person name="Liu X."/>
            <person name="Gao L.Z."/>
        </authorList>
    </citation>
    <scope>NUCLEOTIDE SEQUENCE [LARGE SCALE GENOMIC DNA]</scope>
    <source>
        <strain evidence="3">cv. GT1</strain>
        <tissue evidence="2">Leaf</tissue>
    </source>
</reference>
<dbReference type="AlphaFoldDB" id="A0A6A6K9F4"/>
<accession>A0A6A6K9F4</accession>
<dbReference type="EMBL" id="JAAGAX010000018">
    <property type="protein sequence ID" value="KAF2284638.1"/>
    <property type="molecule type" value="Genomic_DNA"/>
</dbReference>
<feature type="compositionally biased region" description="Polar residues" evidence="1">
    <location>
        <begin position="115"/>
        <end position="128"/>
    </location>
</feature>